<evidence type="ECO:0000313" key="3">
    <source>
        <dbReference type="Proteomes" id="UP000198649"/>
    </source>
</evidence>
<accession>A0A1I3G8W7</accession>
<dbReference type="PANTHER" id="PTHR43245:SF58">
    <property type="entry name" value="BLL5923 PROTEIN"/>
    <property type="match status" value="1"/>
</dbReference>
<dbReference type="PANTHER" id="PTHR43245">
    <property type="entry name" value="BIFUNCTIONAL POLYMYXIN RESISTANCE PROTEIN ARNA"/>
    <property type="match status" value="1"/>
</dbReference>
<dbReference type="SUPFAM" id="SSF51735">
    <property type="entry name" value="NAD(P)-binding Rossmann-fold domains"/>
    <property type="match status" value="1"/>
</dbReference>
<name>A0A1I3G8W7_9ACTN</name>
<dbReference type="InterPro" id="IPR016040">
    <property type="entry name" value="NAD(P)-bd_dom"/>
</dbReference>
<dbReference type="InterPro" id="IPR050177">
    <property type="entry name" value="Lipid_A_modif_metabolic_enz"/>
</dbReference>
<dbReference type="Proteomes" id="UP000198649">
    <property type="component" value="Unassembled WGS sequence"/>
</dbReference>
<reference evidence="2 3" key="1">
    <citation type="submission" date="2016-10" db="EMBL/GenBank/DDBJ databases">
        <authorList>
            <person name="de Groot N.N."/>
        </authorList>
    </citation>
    <scope>NUCLEOTIDE SEQUENCE [LARGE SCALE GENOMIC DNA]</scope>
    <source>
        <strain evidence="2 3">CGMCC 1.11156</strain>
    </source>
</reference>
<dbReference type="STRING" id="1005945.SAMN05216561_10618"/>
<evidence type="ECO:0000259" key="1">
    <source>
        <dbReference type="Pfam" id="PF13460"/>
    </source>
</evidence>
<keyword evidence="3" id="KW-1185">Reference proteome</keyword>
<dbReference type="Pfam" id="PF13460">
    <property type="entry name" value="NAD_binding_10"/>
    <property type="match status" value="1"/>
</dbReference>
<dbReference type="AlphaFoldDB" id="A0A1I3G8W7"/>
<dbReference type="InterPro" id="IPR036291">
    <property type="entry name" value="NAD(P)-bd_dom_sf"/>
</dbReference>
<dbReference type="EMBL" id="FOQG01000006">
    <property type="protein sequence ID" value="SFI19611.1"/>
    <property type="molecule type" value="Genomic_DNA"/>
</dbReference>
<dbReference type="Gene3D" id="3.40.50.720">
    <property type="entry name" value="NAD(P)-binding Rossmann-like Domain"/>
    <property type="match status" value="1"/>
</dbReference>
<organism evidence="2 3">
    <name type="scientific">Nocardioides psychrotolerans</name>
    <dbReference type="NCBI Taxonomy" id="1005945"/>
    <lineage>
        <taxon>Bacteria</taxon>
        <taxon>Bacillati</taxon>
        <taxon>Actinomycetota</taxon>
        <taxon>Actinomycetes</taxon>
        <taxon>Propionibacteriales</taxon>
        <taxon>Nocardioidaceae</taxon>
        <taxon>Nocardioides</taxon>
    </lineage>
</organism>
<sequence length="317" mass="32289">MGAPGIVAGMTDSPANPSPVVVVTGANGLVGARVCAALVERGALVRAVVRRPGTAPTLPGVQERVGDFPDPDFAADVVVGASAVVTTVHPMGSPLEHQREIGVEGTPVIARAAAAAGVGRFVHVSTAAVYDRSPDVGDVDESSSLVGDEAGDYPVTKRDTDAALAEVDGITRVLVRPPAILGPGASSLWNTLRPAAVRDDERARHTLPHQTFSWVHVDDLAALIADVATGRIATSTDPGAGPVAGGCTPVNAAAGPATNRDYHGAVTAAVGVEPVWDDGPAWTGKIGSARAHAWGWRPQVDLEQALAELDAGLRGPE</sequence>
<gene>
    <name evidence="2" type="ORF">SAMN05216561_10618</name>
</gene>
<evidence type="ECO:0000313" key="2">
    <source>
        <dbReference type="EMBL" id="SFI19611.1"/>
    </source>
</evidence>
<proteinExistence type="predicted"/>
<protein>
    <submittedName>
        <fullName evidence="2">Nucleoside-diphosphate-sugar epimerase</fullName>
    </submittedName>
</protein>
<feature type="domain" description="NAD(P)-binding" evidence="1">
    <location>
        <begin position="25"/>
        <end position="182"/>
    </location>
</feature>